<dbReference type="InterPro" id="IPR052728">
    <property type="entry name" value="O2_lipid_transport_reg"/>
</dbReference>
<dbReference type="InterPro" id="IPR002656">
    <property type="entry name" value="Acyl_transf_3_dom"/>
</dbReference>
<keyword evidence="1" id="KW-0472">Membrane</keyword>
<dbReference type="AlphaFoldDB" id="A0A5N4AYC0"/>
<sequence>MFSVATLIIISFLFQDTNGNVYTDTFSIYKQFITNIPVLTNSEKISSECAQQLNIYSQHFNNGTEWAIKMFYANGLHPLEISPDGTSSLGNYDACLSLHETMGEDVVAGKYCLGNFLLTNQTKSNETLRSGLCFPSKCSALEMEDIFRRLTASVQVDEDVCDSYGSGPSLNGTAILLLALLAGLLALVVFSTVAHMKYGNKNVILSAFSLKNNITKCLATSTNAANTISCLEGMRVLSLMWIIVRHVFRSKRLRIRSVRDEVIHTMVLGGSLAVDTFFVMSGMLLVYNEMKRYKKDAIQLNPCRRYAARLLRLLPVLTVIVVFHLSLLKHVGDGPLWKLVRSNDACQTYWWSTLLFVQNYVNPGNMCSLASWYLCADMQLFILSPLLLVPLQRKPFWGMLLAGALLGCLTVAPFTLPWIFDADTLKAISLKQKYQTHMRATPWFVGFILGYIIHVSRTRKYTLNKVLCGVLWMASLAVFVGLIILGVHTRNYTSEYKLENATRMGLMHPLWSLAIAWLIYACRFGYGGFVNKFLSLPIFQVLSKFTYTAYLVHFEFVIIAHARIRIEQPLTITEAILRANGHMLETLYVSVILTLCLEMPFITISRLIKNK</sequence>
<feature type="transmembrane region" description="Helical" evidence="1">
    <location>
        <begin position="440"/>
        <end position="456"/>
    </location>
</feature>
<feature type="transmembrane region" description="Helical" evidence="1">
    <location>
        <begin position="174"/>
        <end position="196"/>
    </location>
</feature>
<keyword evidence="2" id="KW-0732">Signal</keyword>
<keyword evidence="1" id="KW-0812">Transmembrane</keyword>
<proteinExistence type="predicted"/>
<feature type="transmembrane region" description="Helical" evidence="1">
    <location>
        <begin position="586"/>
        <end position="608"/>
    </location>
</feature>
<feature type="chain" id="PRO_5024332167" description="Nose resistant-to-fluoxetine protein N-terminal domain-containing protein" evidence="2">
    <location>
        <begin position="20"/>
        <end position="611"/>
    </location>
</feature>
<organism evidence="4 5">
    <name type="scientific">Photinus pyralis</name>
    <name type="common">Common eastern firefly</name>
    <name type="synonym">Lampyris pyralis</name>
    <dbReference type="NCBI Taxonomy" id="7054"/>
    <lineage>
        <taxon>Eukaryota</taxon>
        <taxon>Metazoa</taxon>
        <taxon>Ecdysozoa</taxon>
        <taxon>Arthropoda</taxon>
        <taxon>Hexapoda</taxon>
        <taxon>Insecta</taxon>
        <taxon>Pterygota</taxon>
        <taxon>Neoptera</taxon>
        <taxon>Endopterygota</taxon>
        <taxon>Coleoptera</taxon>
        <taxon>Polyphaga</taxon>
        <taxon>Elateriformia</taxon>
        <taxon>Elateroidea</taxon>
        <taxon>Lampyridae</taxon>
        <taxon>Lampyrinae</taxon>
        <taxon>Photinus</taxon>
    </lineage>
</organism>
<dbReference type="InParanoid" id="A0A5N4AYC0"/>
<dbReference type="PANTHER" id="PTHR11161">
    <property type="entry name" value="O-ACYLTRANSFERASE"/>
    <property type="match status" value="1"/>
</dbReference>
<feature type="transmembrane region" description="Helical" evidence="1">
    <location>
        <begin position="508"/>
        <end position="526"/>
    </location>
</feature>
<feature type="transmembrane region" description="Helical" evidence="1">
    <location>
        <begin position="263"/>
        <end position="286"/>
    </location>
</feature>
<evidence type="ECO:0000256" key="1">
    <source>
        <dbReference type="SAM" id="Phobius"/>
    </source>
</evidence>
<keyword evidence="5" id="KW-1185">Reference proteome</keyword>
<dbReference type="Pfam" id="PF01757">
    <property type="entry name" value="Acyl_transf_3"/>
    <property type="match status" value="1"/>
</dbReference>
<evidence type="ECO:0000313" key="4">
    <source>
        <dbReference type="EMBL" id="KAB0802334.1"/>
    </source>
</evidence>
<dbReference type="InterPro" id="IPR006621">
    <property type="entry name" value="Nose-resist-to-fluoxetine_N"/>
</dbReference>
<dbReference type="OrthoDB" id="118951at2759"/>
<feature type="transmembrane region" description="Helical" evidence="1">
    <location>
        <begin position="306"/>
        <end position="327"/>
    </location>
</feature>
<dbReference type="PANTHER" id="PTHR11161:SF0">
    <property type="entry name" value="O-ACYLTRANSFERASE LIKE PROTEIN"/>
    <property type="match status" value="1"/>
</dbReference>
<evidence type="ECO:0000313" key="5">
    <source>
        <dbReference type="Proteomes" id="UP000327044"/>
    </source>
</evidence>
<feature type="transmembrane region" description="Helical" evidence="1">
    <location>
        <begin position="396"/>
        <end position="420"/>
    </location>
</feature>
<feature type="domain" description="Nose resistant-to-fluoxetine protein N-terminal" evidence="3">
    <location>
        <begin position="46"/>
        <end position="163"/>
    </location>
</feature>
<dbReference type="GO" id="GO:0016747">
    <property type="term" value="F:acyltransferase activity, transferring groups other than amino-acyl groups"/>
    <property type="evidence" value="ECO:0007669"/>
    <property type="project" value="InterPro"/>
</dbReference>
<dbReference type="SMART" id="SM00703">
    <property type="entry name" value="NRF"/>
    <property type="match status" value="1"/>
</dbReference>
<comment type="caution">
    <text evidence="4">The sequence shown here is derived from an EMBL/GenBank/DDBJ whole genome shotgun (WGS) entry which is preliminary data.</text>
</comment>
<feature type="transmembrane region" description="Helical" evidence="1">
    <location>
        <begin position="217"/>
        <end position="243"/>
    </location>
</feature>
<dbReference type="EMBL" id="VVIM01000002">
    <property type="protein sequence ID" value="KAB0802334.1"/>
    <property type="molecule type" value="Genomic_DNA"/>
</dbReference>
<dbReference type="Pfam" id="PF20146">
    <property type="entry name" value="NRF"/>
    <property type="match status" value="1"/>
</dbReference>
<feature type="signal peptide" evidence="2">
    <location>
        <begin position="1"/>
        <end position="19"/>
    </location>
</feature>
<keyword evidence="1" id="KW-1133">Transmembrane helix</keyword>
<protein>
    <recommendedName>
        <fullName evidence="3">Nose resistant-to-fluoxetine protein N-terminal domain-containing protein</fullName>
    </recommendedName>
</protein>
<gene>
    <name evidence="4" type="ORF">PPYR_04520</name>
</gene>
<feature type="transmembrane region" description="Helical" evidence="1">
    <location>
        <begin position="370"/>
        <end position="389"/>
    </location>
</feature>
<reference evidence="4 5" key="1">
    <citation type="journal article" date="2018" name="Elife">
        <title>Firefly genomes illuminate parallel origins of bioluminescence in beetles.</title>
        <authorList>
            <person name="Fallon T.R."/>
            <person name="Lower S.E."/>
            <person name="Chang C.H."/>
            <person name="Bessho-Uehara M."/>
            <person name="Martin G.J."/>
            <person name="Bewick A.J."/>
            <person name="Behringer M."/>
            <person name="Debat H.J."/>
            <person name="Wong I."/>
            <person name="Day J.C."/>
            <person name="Suvorov A."/>
            <person name="Silva C.J."/>
            <person name="Stanger-Hall K.F."/>
            <person name="Hall D.W."/>
            <person name="Schmitz R.J."/>
            <person name="Nelson D.R."/>
            <person name="Lewis S.M."/>
            <person name="Shigenobu S."/>
            <person name="Bybee S.M."/>
            <person name="Larracuente A.M."/>
            <person name="Oba Y."/>
            <person name="Weng J.K."/>
        </authorList>
    </citation>
    <scope>NUCLEOTIDE SEQUENCE [LARGE SCALE GENOMIC DNA]</scope>
    <source>
        <strain evidence="4">1611_PpyrPB1</strain>
        <tissue evidence="4">Whole body</tissue>
    </source>
</reference>
<name>A0A5N4AYC0_PHOPY</name>
<dbReference type="Proteomes" id="UP000327044">
    <property type="component" value="Unassembled WGS sequence"/>
</dbReference>
<accession>A0A5N4AYC0</accession>
<evidence type="ECO:0000259" key="3">
    <source>
        <dbReference type="SMART" id="SM00703"/>
    </source>
</evidence>
<evidence type="ECO:0000256" key="2">
    <source>
        <dbReference type="SAM" id="SignalP"/>
    </source>
</evidence>
<feature type="transmembrane region" description="Helical" evidence="1">
    <location>
        <begin position="468"/>
        <end position="488"/>
    </location>
</feature>